<dbReference type="Pfam" id="PF14216">
    <property type="entry name" value="DUF4326"/>
    <property type="match status" value="1"/>
</dbReference>
<reference evidence="2" key="1">
    <citation type="submission" date="2020-04" db="EMBL/GenBank/DDBJ databases">
        <authorList>
            <person name="Chiriac C."/>
            <person name="Salcher M."/>
            <person name="Ghai R."/>
            <person name="Kavagutti S V."/>
        </authorList>
    </citation>
    <scope>NUCLEOTIDE SEQUENCE</scope>
</reference>
<dbReference type="EMBL" id="LR796386">
    <property type="protein sequence ID" value="CAB4141098.1"/>
    <property type="molecule type" value="Genomic_DNA"/>
</dbReference>
<name>A0A6J5M388_9CAUD</name>
<proteinExistence type="predicted"/>
<sequence>MKPTRIQRKRAKGWKMPENTVSVCRPGKWGNPFSVLPHVNPGGKVSSRGYIAVPTIEDAIACYRMRLEEKPEIAAAAKAELRGKNLACFCALDKPCHADILLEIANERR</sequence>
<accession>A0A6J5M388</accession>
<evidence type="ECO:0000259" key="1">
    <source>
        <dbReference type="Pfam" id="PF14216"/>
    </source>
</evidence>
<protein>
    <recommendedName>
        <fullName evidence="1">DUF4326 domain-containing protein</fullName>
    </recommendedName>
</protein>
<evidence type="ECO:0000313" key="2">
    <source>
        <dbReference type="EMBL" id="CAB4141098.1"/>
    </source>
</evidence>
<gene>
    <name evidence="2" type="ORF">UFOVP413_43</name>
</gene>
<feature type="domain" description="DUF4326" evidence="1">
    <location>
        <begin position="9"/>
        <end position="103"/>
    </location>
</feature>
<dbReference type="InterPro" id="IPR025475">
    <property type="entry name" value="DUF4326"/>
</dbReference>
<organism evidence="2">
    <name type="scientific">uncultured Caudovirales phage</name>
    <dbReference type="NCBI Taxonomy" id="2100421"/>
    <lineage>
        <taxon>Viruses</taxon>
        <taxon>Duplodnaviria</taxon>
        <taxon>Heunggongvirae</taxon>
        <taxon>Uroviricota</taxon>
        <taxon>Caudoviricetes</taxon>
        <taxon>Peduoviridae</taxon>
        <taxon>Maltschvirus</taxon>
        <taxon>Maltschvirus maltsch</taxon>
    </lineage>
</organism>